<keyword evidence="1" id="KW-0472">Membrane</keyword>
<feature type="transmembrane region" description="Helical" evidence="1">
    <location>
        <begin position="56"/>
        <end position="74"/>
    </location>
</feature>
<dbReference type="EMBL" id="CP000554">
    <property type="protein sequence ID" value="ABM78653.1"/>
    <property type="molecule type" value="Genomic_DNA"/>
</dbReference>
<dbReference type="HOGENOM" id="CLU_2571038_0_0_3"/>
<keyword evidence="1" id="KW-0812">Transmembrane</keyword>
<name>A2CAZ3_PROM3</name>
<organism evidence="2 3">
    <name type="scientific">Prochlorococcus marinus (strain MIT 9303)</name>
    <dbReference type="NCBI Taxonomy" id="59922"/>
    <lineage>
        <taxon>Bacteria</taxon>
        <taxon>Bacillati</taxon>
        <taxon>Cyanobacteriota</taxon>
        <taxon>Cyanophyceae</taxon>
        <taxon>Synechococcales</taxon>
        <taxon>Prochlorococcaceae</taxon>
        <taxon>Prochlorococcus</taxon>
    </lineage>
</organism>
<evidence type="ECO:0000256" key="1">
    <source>
        <dbReference type="SAM" id="Phobius"/>
    </source>
</evidence>
<dbReference type="Proteomes" id="UP000002274">
    <property type="component" value="Chromosome"/>
</dbReference>
<reference evidence="2 3" key="1">
    <citation type="journal article" date="2007" name="PLoS Genet.">
        <title>Patterns and implications of gene gain and loss in the evolution of Prochlorococcus.</title>
        <authorList>
            <person name="Kettler G.C."/>
            <person name="Martiny A.C."/>
            <person name="Huang K."/>
            <person name="Zucker J."/>
            <person name="Coleman M.L."/>
            <person name="Rodrigue S."/>
            <person name="Chen F."/>
            <person name="Lapidus A."/>
            <person name="Ferriera S."/>
            <person name="Johnson J."/>
            <person name="Steglich C."/>
            <person name="Church G.M."/>
            <person name="Richardson P."/>
            <person name="Chisholm S.W."/>
        </authorList>
    </citation>
    <scope>NUCLEOTIDE SEQUENCE [LARGE SCALE GENOMIC DNA]</scope>
    <source>
        <strain evidence="2 3">MIT 9303</strain>
    </source>
</reference>
<gene>
    <name evidence="2" type="ordered locus">P9303_19111</name>
</gene>
<dbReference type="KEGG" id="pmf:P9303_19111"/>
<proteinExistence type="predicted"/>
<evidence type="ECO:0000313" key="3">
    <source>
        <dbReference type="Proteomes" id="UP000002274"/>
    </source>
</evidence>
<dbReference type="AlphaFoldDB" id="A2CAZ3"/>
<protein>
    <recommendedName>
        <fullName evidence="4">Carbohydrate phosphorylase</fullName>
    </recommendedName>
</protein>
<accession>A2CAZ3</accession>
<sequence length="81" mass="9303">MTKSREQLEQWMSETNSLLHKRLRNRAIKRRTLRALTLTSFILIVATEIAPNADGQVVFGAFLGIALYHFSIELENLKDSE</sequence>
<feature type="transmembrane region" description="Helical" evidence="1">
    <location>
        <begin position="32"/>
        <end position="50"/>
    </location>
</feature>
<dbReference type="BioCyc" id="PMAR59922:G1G80-1659-MONOMER"/>
<evidence type="ECO:0008006" key="4">
    <source>
        <dbReference type="Google" id="ProtNLM"/>
    </source>
</evidence>
<keyword evidence="1" id="KW-1133">Transmembrane helix</keyword>
<evidence type="ECO:0000313" key="2">
    <source>
        <dbReference type="EMBL" id="ABM78653.1"/>
    </source>
</evidence>